<dbReference type="Proteomes" id="UP000603453">
    <property type="component" value="Unassembled WGS sequence"/>
</dbReference>
<organism evidence="3 4">
    <name type="scientific">Mucor saturninus</name>
    <dbReference type="NCBI Taxonomy" id="64648"/>
    <lineage>
        <taxon>Eukaryota</taxon>
        <taxon>Fungi</taxon>
        <taxon>Fungi incertae sedis</taxon>
        <taxon>Mucoromycota</taxon>
        <taxon>Mucoromycotina</taxon>
        <taxon>Mucoromycetes</taxon>
        <taxon>Mucorales</taxon>
        <taxon>Mucorineae</taxon>
        <taxon>Mucoraceae</taxon>
        <taxon>Mucor</taxon>
    </lineage>
</organism>
<feature type="transmembrane region" description="Helical" evidence="2">
    <location>
        <begin position="174"/>
        <end position="192"/>
    </location>
</feature>
<dbReference type="PROSITE" id="PS51420">
    <property type="entry name" value="RHO"/>
    <property type="match status" value="1"/>
</dbReference>
<proteinExistence type="predicted"/>
<dbReference type="SMART" id="SM00175">
    <property type="entry name" value="RAB"/>
    <property type="match status" value="1"/>
</dbReference>
<comment type="caution">
    <text evidence="3">The sequence shown here is derived from an EMBL/GenBank/DDBJ whole genome shotgun (WGS) entry which is preliminary data.</text>
</comment>
<keyword evidence="1" id="KW-0547">Nucleotide-binding</keyword>
<dbReference type="GO" id="GO:0005525">
    <property type="term" value="F:GTP binding"/>
    <property type="evidence" value="ECO:0007669"/>
    <property type="project" value="InterPro"/>
</dbReference>
<evidence type="ECO:0000313" key="3">
    <source>
        <dbReference type="EMBL" id="KAG2198658.1"/>
    </source>
</evidence>
<dbReference type="PROSITE" id="PS51421">
    <property type="entry name" value="RAS"/>
    <property type="match status" value="1"/>
</dbReference>
<dbReference type="InterPro" id="IPR005225">
    <property type="entry name" value="Small_GTP-bd"/>
</dbReference>
<dbReference type="SMART" id="SM00176">
    <property type="entry name" value="RAN"/>
    <property type="match status" value="1"/>
</dbReference>
<protein>
    <recommendedName>
        <fullName evidence="5">Rab5</fullName>
    </recommendedName>
</protein>
<sequence length="217" mass="24148">MDQSMISQIPSVKLVLLGESSVGKSSIVARYATDTFIEGKEATIGAAFLARVCSTGSRDIKFEIWDTAGQERFHSLAPMYYRNALAAMVVYDVTKYTTFEKAQYWVNELQRQGNAKLLIALVGNKTDVQDRQVTPQEAQDYAADNNLLYIETSAKLGTNVGQVFTEIGKNNKHIYGYLILIFIFLSAKHVVLEQPRHAKIKIEQNHAKTSSNGCACT</sequence>
<keyword evidence="2" id="KW-0472">Membrane</keyword>
<dbReference type="InterPro" id="IPR027417">
    <property type="entry name" value="P-loop_NTPase"/>
</dbReference>
<dbReference type="FunFam" id="3.40.50.300:FF:000823">
    <property type="entry name" value="Small GTPase RAB, putative"/>
    <property type="match status" value="1"/>
</dbReference>
<dbReference type="SUPFAM" id="SSF52540">
    <property type="entry name" value="P-loop containing nucleoside triphosphate hydrolases"/>
    <property type="match status" value="1"/>
</dbReference>
<dbReference type="GO" id="GO:0003924">
    <property type="term" value="F:GTPase activity"/>
    <property type="evidence" value="ECO:0007669"/>
    <property type="project" value="InterPro"/>
</dbReference>
<dbReference type="EMBL" id="JAEPRD010000107">
    <property type="protein sequence ID" value="KAG2198658.1"/>
    <property type="molecule type" value="Genomic_DNA"/>
</dbReference>
<dbReference type="PROSITE" id="PS51419">
    <property type="entry name" value="RAB"/>
    <property type="match status" value="1"/>
</dbReference>
<evidence type="ECO:0000313" key="4">
    <source>
        <dbReference type="Proteomes" id="UP000603453"/>
    </source>
</evidence>
<evidence type="ECO:0000256" key="1">
    <source>
        <dbReference type="ARBA" id="ARBA00022741"/>
    </source>
</evidence>
<keyword evidence="2" id="KW-1133">Transmembrane helix</keyword>
<gene>
    <name evidence="3" type="ORF">INT47_001797</name>
</gene>
<dbReference type="InterPro" id="IPR001806">
    <property type="entry name" value="Small_GTPase"/>
</dbReference>
<evidence type="ECO:0000256" key="2">
    <source>
        <dbReference type="SAM" id="Phobius"/>
    </source>
</evidence>
<evidence type="ECO:0008006" key="5">
    <source>
        <dbReference type="Google" id="ProtNLM"/>
    </source>
</evidence>
<keyword evidence="2" id="KW-0812">Transmembrane</keyword>
<dbReference type="OrthoDB" id="63533at2759"/>
<keyword evidence="4" id="KW-1185">Reference proteome</keyword>
<dbReference type="Pfam" id="PF00071">
    <property type="entry name" value="Ras"/>
    <property type="match status" value="1"/>
</dbReference>
<dbReference type="CDD" id="cd01860">
    <property type="entry name" value="Rab5_related"/>
    <property type="match status" value="1"/>
</dbReference>
<dbReference type="SMART" id="SM00173">
    <property type="entry name" value="RAS"/>
    <property type="match status" value="1"/>
</dbReference>
<accession>A0A8H7QVR6</accession>
<dbReference type="SMART" id="SM00174">
    <property type="entry name" value="RHO"/>
    <property type="match status" value="1"/>
</dbReference>
<dbReference type="Gene3D" id="3.40.50.300">
    <property type="entry name" value="P-loop containing nucleotide triphosphate hydrolases"/>
    <property type="match status" value="1"/>
</dbReference>
<reference evidence="3" key="1">
    <citation type="submission" date="2020-12" db="EMBL/GenBank/DDBJ databases">
        <title>Metabolic potential, ecology and presence of endohyphal bacteria is reflected in genomic diversity of Mucoromycotina.</title>
        <authorList>
            <person name="Muszewska A."/>
            <person name="Okrasinska A."/>
            <person name="Steczkiewicz K."/>
            <person name="Drgas O."/>
            <person name="Orlowska M."/>
            <person name="Perlinska-Lenart U."/>
            <person name="Aleksandrzak-Piekarczyk T."/>
            <person name="Szatraj K."/>
            <person name="Zielenkiewicz U."/>
            <person name="Pilsyk S."/>
            <person name="Malc E."/>
            <person name="Mieczkowski P."/>
            <person name="Kruszewska J.S."/>
            <person name="Biernat P."/>
            <person name="Pawlowska J."/>
        </authorList>
    </citation>
    <scope>NUCLEOTIDE SEQUENCE</scope>
    <source>
        <strain evidence="3">WA0000017839</strain>
    </source>
</reference>
<dbReference type="NCBIfam" id="TIGR00231">
    <property type="entry name" value="small_GTP"/>
    <property type="match status" value="1"/>
</dbReference>
<dbReference type="PRINTS" id="PR00449">
    <property type="entry name" value="RASTRNSFRMNG"/>
</dbReference>
<dbReference type="PANTHER" id="PTHR47978">
    <property type="match status" value="1"/>
</dbReference>
<name>A0A8H7QVR6_9FUNG</name>
<dbReference type="AlphaFoldDB" id="A0A8H7QVR6"/>